<organism evidence="1 2">
    <name type="scientific">Helianthus annuus</name>
    <name type="common">Common sunflower</name>
    <dbReference type="NCBI Taxonomy" id="4232"/>
    <lineage>
        <taxon>Eukaryota</taxon>
        <taxon>Viridiplantae</taxon>
        <taxon>Streptophyta</taxon>
        <taxon>Embryophyta</taxon>
        <taxon>Tracheophyta</taxon>
        <taxon>Spermatophyta</taxon>
        <taxon>Magnoliopsida</taxon>
        <taxon>eudicotyledons</taxon>
        <taxon>Gunneridae</taxon>
        <taxon>Pentapetalae</taxon>
        <taxon>asterids</taxon>
        <taxon>campanulids</taxon>
        <taxon>Asterales</taxon>
        <taxon>Asteraceae</taxon>
        <taxon>Asteroideae</taxon>
        <taxon>Heliantheae alliance</taxon>
        <taxon>Heliantheae</taxon>
        <taxon>Helianthus</taxon>
    </lineage>
</organism>
<evidence type="ECO:0000313" key="1">
    <source>
        <dbReference type="EMBL" id="OTG13769.1"/>
    </source>
</evidence>
<dbReference type="EMBL" id="CM007898">
    <property type="protein sequence ID" value="OTG13769.1"/>
    <property type="molecule type" value="Genomic_DNA"/>
</dbReference>
<protein>
    <submittedName>
        <fullName evidence="1">Uncharacterized protein</fullName>
    </submittedName>
</protein>
<reference evidence="2" key="1">
    <citation type="journal article" date="2017" name="Nature">
        <title>The sunflower genome provides insights into oil metabolism, flowering and Asterid evolution.</title>
        <authorList>
            <person name="Badouin H."/>
            <person name="Gouzy J."/>
            <person name="Grassa C.J."/>
            <person name="Murat F."/>
            <person name="Staton S.E."/>
            <person name="Cottret L."/>
            <person name="Lelandais-Briere C."/>
            <person name="Owens G.L."/>
            <person name="Carrere S."/>
            <person name="Mayjonade B."/>
            <person name="Legrand L."/>
            <person name="Gill N."/>
            <person name="Kane N.C."/>
            <person name="Bowers J.E."/>
            <person name="Hubner S."/>
            <person name="Bellec A."/>
            <person name="Berard A."/>
            <person name="Berges H."/>
            <person name="Blanchet N."/>
            <person name="Boniface M.C."/>
            <person name="Brunel D."/>
            <person name="Catrice O."/>
            <person name="Chaidir N."/>
            <person name="Claudel C."/>
            <person name="Donnadieu C."/>
            <person name="Faraut T."/>
            <person name="Fievet G."/>
            <person name="Helmstetter N."/>
            <person name="King M."/>
            <person name="Knapp S.J."/>
            <person name="Lai Z."/>
            <person name="Le Paslier M.C."/>
            <person name="Lippi Y."/>
            <person name="Lorenzon L."/>
            <person name="Mandel J.R."/>
            <person name="Marage G."/>
            <person name="Marchand G."/>
            <person name="Marquand E."/>
            <person name="Bret-Mestries E."/>
            <person name="Morien E."/>
            <person name="Nambeesan S."/>
            <person name="Nguyen T."/>
            <person name="Pegot-Espagnet P."/>
            <person name="Pouilly N."/>
            <person name="Raftis F."/>
            <person name="Sallet E."/>
            <person name="Schiex T."/>
            <person name="Thomas J."/>
            <person name="Vandecasteele C."/>
            <person name="Vares D."/>
            <person name="Vear F."/>
            <person name="Vautrin S."/>
            <person name="Crespi M."/>
            <person name="Mangin B."/>
            <person name="Burke J.M."/>
            <person name="Salse J."/>
            <person name="Munos S."/>
            <person name="Vincourt P."/>
            <person name="Rieseberg L.H."/>
            <person name="Langlade N.B."/>
        </authorList>
    </citation>
    <scope>NUCLEOTIDE SEQUENCE [LARGE SCALE GENOMIC DNA]</scope>
    <source>
        <strain evidence="2">cv. SF193</strain>
    </source>
</reference>
<dbReference type="AlphaFoldDB" id="A0A251TSM8"/>
<keyword evidence="2" id="KW-1185">Reference proteome</keyword>
<gene>
    <name evidence="1" type="ORF">HannXRQ_Chr09g0241931</name>
</gene>
<proteinExistence type="predicted"/>
<sequence length="125" mass="13964">MAKESVVDVSTFVADHFDYLCLITRKLKILGFAPNSFATKPPYTLLVDKSGPLCYSSLRDQTSETPRRIPSTPLLDPRYQLLLFQPGAFVVIGSTIKFRAIIDVSDHLLATYIPCVSAEQTKDLR</sequence>
<evidence type="ECO:0000313" key="2">
    <source>
        <dbReference type="Proteomes" id="UP000215914"/>
    </source>
</evidence>
<dbReference type="Proteomes" id="UP000215914">
    <property type="component" value="Chromosome 9"/>
</dbReference>
<dbReference type="InParanoid" id="A0A251TSM8"/>
<name>A0A251TSM8_HELAN</name>
<accession>A0A251TSM8</accession>